<sequence length="165" mass="18172">MKKTLTFFLTVLLTVVSVTGLSAQNSFSVKYVGEAGFNSFPPNHIKVEADYDRHSHIISPPNSATQTTPVLESKYITNGATVAFLSPPTPSPTTAQTFELYHLKVTWNSLQNGLPISRVFTFNDLQILSANVGNEVDITTIGARIRLKAIYSDTLVLYQITLTTY</sequence>
<dbReference type="RefSeq" id="WP_065400342.1">
    <property type="nucleotide sequence ID" value="NZ_CP033811.1"/>
</dbReference>
<comment type="caution">
    <text evidence="2">The sequence shown here is derived from an EMBL/GenBank/DDBJ whole genome shotgun (WGS) entry which is preliminary data.</text>
</comment>
<organism evidence="2 3">
    <name type="scientific">Chryseobacterium arthrosphaerae</name>
    <dbReference type="NCBI Taxonomy" id="651561"/>
    <lineage>
        <taxon>Bacteria</taxon>
        <taxon>Pseudomonadati</taxon>
        <taxon>Bacteroidota</taxon>
        <taxon>Flavobacteriia</taxon>
        <taxon>Flavobacteriales</taxon>
        <taxon>Weeksellaceae</taxon>
        <taxon>Chryseobacterium group</taxon>
        <taxon>Chryseobacterium</taxon>
    </lineage>
</organism>
<evidence type="ECO:0000313" key="3">
    <source>
        <dbReference type="Proteomes" id="UP000093432"/>
    </source>
</evidence>
<accession>A0A1B8ZJE1</accession>
<feature type="chain" id="PRO_5008620739" evidence="1">
    <location>
        <begin position="24"/>
        <end position="165"/>
    </location>
</feature>
<dbReference type="Proteomes" id="UP000093432">
    <property type="component" value="Unassembled WGS sequence"/>
</dbReference>
<evidence type="ECO:0000256" key="1">
    <source>
        <dbReference type="SAM" id="SignalP"/>
    </source>
</evidence>
<keyword evidence="1" id="KW-0732">Signal</keyword>
<name>A0A1B8ZJE1_9FLAO</name>
<dbReference type="GeneID" id="78304336"/>
<proteinExistence type="predicted"/>
<protein>
    <submittedName>
        <fullName evidence="2">Uncharacterized protein</fullName>
    </submittedName>
</protein>
<evidence type="ECO:0000313" key="2">
    <source>
        <dbReference type="EMBL" id="OCA71721.1"/>
    </source>
</evidence>
<dbReference type="AlphaFoldDB" id="A0A1B8ZJE1"/>
<gene>
    <name evidence="2" type="ORF">BBI00_18660</name>
</gene>
<dbReference type="KEGG" id="carh:EGY05_24405"/>
<dbReference type="EMBL" id="MAYG01000012">
    <property type="protein sequence ID" value="OCA71721.1"/>
    <property type="molecule type" value="Genomic_DNA"/>
</dbReference>
<dbReference type="OrthoDB" id="1256067at2"/>
<reference evidence="3" key="1">
    <citation type="submission" date="2016-07" db="EMBL/GenBank/DDBJ databases">
        <authorList>
            <person name="Florea S."/>
            <person name="Webb J.S."/>
            <person name="Jaromczyk J."/>
            <person name="Schardl C.L."/>
        </authorList>
    </citation>
    <scope>NUCLEOTIDE SEQUENCE [LARGE SCALE GENOMIC DNA]</scope>
    <source>
        <strain evidence="3">CC-VM-7</strain>
    </source>
</reference>
<feature type="signal peptide" evidence="1">
    <location>
        <begin position="1"/>
        <end position="23"/>
    </location>
</feature>